<protein>
    <recommendedName>
        <fullName evidence="4">Promethin</fullName>
    </recommendedName>
</protein>
<evidence type="ECO:0008006" key="4">
    <source>
        <dbReference type="Google" id="ProtNLM"/>
    </source>
</evidence>
<dbReference type="Proteomes" id="UP001233999">
    <property type="component" value="Unassembled WGS sequence"/>
</dbReference>
<evidence type="ECO:0000256" key="1">
    <source>
        <dbReference type="SAM" id="Phobius"/>
    </source>
</evidence>
<sequence>MSETNSHSSYSTLLIWLVGRLLFIWERFVVVGQQIMKELHLNEYMDMAAVYLVQHPVMALFALAMALCCAIPVLMFVVFALLSVILTFTGFIVIEGTILTIGSVLLCGFLLGMLLVMFTLAATIGVAYFGFMEIYGLLQNSPENSPVSHYLTRHLMKQETEVISNRPNHFQNED</sequence>
<feature type="transmembrane region" description="Helical" evidence="1">
    <location>
        <begin position="73"/>
        <end position="94"/>
    </location>
</feature>
<dbReference type="Pfam" id="PF16015">
    <property type="entry name" value="Promethin"/>
    <property type="match status" value="1"/>
</dbReference>
<dbReference type="EMBL" id="JASPKZ010004199">
    <property type="protein sequence ID" value="KAJ9590647.1"/>
    <property type="molecule type" value="Genomic_DNA"/>
</dbReference>
<keyword evidence="1" id="KW-1133">Transmembrane helix</keyword>
<keyword evidence="3" id="KW-1185">Reference proteome</keyword>
<name>A0AAD8A1I1_DIPPU</name>
<proteinExistence type="predicted"/>
<gene>
    <name evidence="2" type="ORF">L9F63_016318</name>
</gene>
<keyword evidence="1" id="KW-0812">Transmembrane</keyword>
<feature type="transmembrane region" description="Helical" evidence="1">
    <location>
        <begin position="106"/>
        <end position="131"/>
    </location>
</feature>
<organism evidence="2 3">
    <name type="scientific">Diploptera punctata</name>
    <name type="common">Pacific beetle cockroach</name>
    <dbReference type="NCBI Taxonomy" id="6984"/>
    <lineage>
        <taxon>Eukaryota</taxon>
        <taxon>Metazoa</taxon>
        <taxon>Ecdysozoa</taxon>
        <taxon>Arthropoda</taxon>
        <taxon>Hexapoda</taxon>
        <taxon>Insecta</taxon>
        <taxon>Pterygota</taxon>
        <taxon>Neoptera</taxon>
        <taxon>Polyneoptera</taxon>
        <taxon>Dictyoptera</taxon>
        <taxon>Blattodea</taxon>
        <taxon>Blaberoidea</taxon>
        <taxon>Blaberidae</taxon>
        <taxon>Diplopterinae</taxon>
        <taxon>Diploptera</taxon>
    </lineage>
</organism>
<feature type="transmembrane region" description="Helical" evidence="1">
    <location>
        <begin position="13"/>
        <end position="36"/>
    </location>
</feature>
<feature type="transmembrane region" description="Helical" evidence="1">
    <location>
        <begin position="48"/>
        <end position="67"/>
    </location>
</feature>
<keyword evidence="1" id="KW-0472">Membrane</keyword>
<accession>A0AAD8A1I1</accession>
<comment type="caution">
    <text evidence="2">The sequence shown here is derived from an EMBL/GenBank/DDBJ whole genome shotgun (WGS) entry which is preliminary data.</text>
</comment>
<evidence type="ECO:0000313" key="2">
    <source>
        <dbReference type="EMBL" id="KAJ9590647.1"/>
    </source>
</evidence>
<reference evidence="2" key="1">
    <citation type="journal article" date="2023" name="IScience">
        <title>Live-bearing cockroach genome reveals convergent evolutionary mechanisms linked to viviparity in insects and beyond.</title>
        <authorList>
            <person name="Fouks B."/>
            <person name="Harrison M.C."/>
            <person name="Mikhailova A.A."/>
            <person name="Marchal E."/>
            <person name="English S."/>
            <person name="Carruthers M."/>
            <person name="Jennings E.C."/>
            <person name="Chiamaka E.L."/>
            <person name="Frigard R.A."/>
            <person name="Pippel M."/>
            <person name="Attardo G.M."/>
            <person name="Benoit J.B."/>
            <person name="Bornberg-Bauer E."/>
            <person name="Tobe S.S."/>
        </authorList>
    </citation>
    <scope>NUCLEOTIDE SEQUENCE</scope>
    <source>
        <strain evidence="2">Stay&amp;Tobe</strain>
    </source>
</reference>
<evidence type="ECO:0000313" key="3">
    <source>
        <dbReference type="Proteomes" id="UP001233999"/>
    </source>
</evidence>
<dbReference type="AlphaFoldDB" id="A0AAD8A1I1"/>
<reference evidence="2" key="2">
    <citation type="submission" date="2023-05" db="EMBL/GenBank/DDBJ databases">
        <authorList>
            <person name="Fouks B."/>
        </authorList>
    </citation>
    <scope>NUCLEOTIDE SEQUENCE</scope>
    <source>
        <strain evidence="2">Stay&amp;Tobe</strain>
        <tissue evidence="2">Testes</tissue>
    </source>
</reference>